<name>A0A9W8TT41_9AGAR</name>
<dbReference type="SUPFAM" id="SSF47954">
    <property type="entry name" value="Cyclin-like"/>
    <property type="match status" value="1"/>
</dbReference>
<gene>
    <name evidence="3" type="ORF">DFH05DRAFT_1373180</name>
</gene>
<feature type="non-terminal residue" evidence="3">
    <location>
        <position position="310"/>
    </location>
</feature>
<dbReference type="Pfam" id="PF00134">
    <property type="entry name" value="Cyclin_N"/>
    <property type="match status" value="1"/>
</dbReference>
<feature type="domain" description="Cyclin N-terminal" evidence="2">
    <location>
        <begin position="71"/>
        <end position="168"/>
    </location>
</feature>
<reference evidence="3 4" key="1">
    <citation type="journal article" date="2023" name="Proc. Natl. Acad. Sci. U.S.A.">
        <title>A global phylogenomic analysis of the shiitake genus Lentinula.</title>
        <authorList>
            <person name="Sierra-Patev S."/>
            <person name="Min B."/>
            <person name="Naranjo-Ortiz M."/>
            <person name="Looney B."/>
            <person name="Konkel Z."/>
            <person name="Slot J.C."/>
            <person name="Sakamoto Y."/>
            <person name="Steenwyk J.L."/>
            <person name="Rokas A."/>
            <person name="Carro J."/>
            <person name="Camarero S."/>
            <person name="Ferreira P."/>
            <person name="Molpeceres G."/>
            <person name="Ruiz-Duenas F.J."/>
            <person name="Serrano A."/>
            <person name="Henrissat B."/>
            <person name="Drula E."/>
            <person name="Hughes K.W."/>
            <person name="Mata J.L."/>
            <person name="Ishikawa N.K."/>
            <person name="Vargas-Isla R."/>
            <person name="Ushijima S."/>
            <person name="Smith C.A."/>
            <person name="Donoghue J."/>
            <person name="Ahrendt S."/>
            <person name="Andreopoulos W."/>
            <person name="He G."/>
            <person name="LaButti K."/>
            <person name="Lipzen A."/>
            <person name="Ng V."/>
            <person name="Riley R."/>
            <person name="Sandor L."/>
            <person name="Barry K."/>
            <person name="Martinez A.T."/>
            <person name="Xiao Y."/>
            <person name="Gibbons J.G."/>
            <person name="Terashima K."/>
            <person name="Grigoriev I.V."/>
            <person name="Hibbett D."/>
        </authorList>
    </citation>
    <scope>NUCLEOTIDE SEQUENCE [LARGE SCALE GENOMIC DNA]</scope>
    <source>
        <strain evidence="3 4">TFB7810</strain>
    </source>
</reference>
<dbReference type="AlphaFoldDB" id="A0A9W8TT41"/>
<sequence length="310" mass="33697">RHPASLIDISAHNPQLVRLMGSRVNMDMIDYIARQAANVICIEGESPIIASSVASMPSPNCSYDSVASLPLRDFIGHLVRHAHVQVPTLLATLIYLERLRSKLPTLTKGTTPCTRHRVFLATLVVAAKYLNDSTLKNKHWAQYALFFTIEEITLMETQLLGFLDYDLRFDEEEACRMFAPFMATPAQRASTRALALDKVVKAGRARVQAQKIPESPVESIPPVLLPSRGSTSSALGSTVRTLAKRISNTHLSSSRSQAASSPMYGTFSTVSTLSSSSSDVGSLMEDTGSSSGSSSGWNTSDSESDMEENI</sequence>
<feature type="compositionally biased region" description="Low complexity" evidence="1">
    <location>
        <begin position="270"/>
        <end position="301"/>
    </location>
</feature>
<dbReference type="CDD" id="cd20557">
    <property type="entry name" value="CYCLIN_ScPCL1-like"/>
    <property type="match status" value="1"/>
</dbReference>
<feature type="non-terminal residue" evidence="3">
    <location>
        <position position="1"/>
    </location>
</feature>
<dbReference type="GO" id="GO:0019901">
    <property type="term" value="F:protein kinase binding"/>
    <property type="evidence" value="ECO:0007669"/>
    <property type="project" value="InterPro"/>
</dbReference>
<dbReference type="InterPro" id="IPR036915">
    <property type="entry name" value="Cyclin-like_sf"/>
</dbReference>
<evidence type="ECO:0000256" key="1">
    <source>
        <dbReference type="SAM" id="MobiDB-lite"/>
    </source>
</evidence>
<dbReference type="PANTHER" id="PTHR15615">
    <property type="match status" value="1"/>
</dbReference>
<feature type="region of interest" description="Disordered" evidence="1">
    <location>
        <begin position="270"/>
        <end position="310"/>
    </location>
</feature>
<evidence type="ECO:0000313" key="3">
    <source>
        <dbReference type="EMBL" id="KAJ3738891.1"/>
    </source>
</evidence>
<evidence type="ECO:0000313" key="4">
    <source>
        <dbReference type="Proteomes" id="UP001142393"/>
    </source>
</evidence>
<dbReference type="Gene3D" id="1.10.472.10">
    <property type="entry name" value="Cyclin-like"/>
    <property type="match status" value="1"/>
</dbReference>
<dbReference type="Proteomes" id="UP001142393">
    <property type="component" value="Unassembled WGS sequence"/>
</dbReference>
<dbReference type="PANTHER" id="PTHR15615:SF10">
    <property type="entry name" value="PHO85 CYCLIN-2-RELATED"/>
    <property type="match status" value="1"/>
</dbReference>
<accession>A0A9W8TT41</accession>
<keyword evidence="4" id="KW-1185">Reference proteome</keyword>
<comment type="caution">
    <text evidence="3">The sequence shown here is derived from an EMBL/GenBank/DDBJ whole genome shotgun (WGS) entry which is preliminary data.</text>
</comment>
<dbReference type="GO" id="GO:0000307">
    <property type="term" value="C:cyclin-dependent protein kinase holoenzyme complex"/>
    <property type="evidence" value="ECO:0007669"/>
    <property type="project" value="TreeGrafter"/>
</dbReference>
<dbReference type="GO" id="GO:0005634">
    <property type="term" value="C:nucleus"/>
    <property type="evidence" value="ECO:0007669"/>
    <property type="project" value="TreeGrafter"/>
</dbReference>
<dbReference type="InterPro" id="IPR013922">
    <property type="entry name" value="Cyclin_PHO80-like"/>
</dbReference>
<dbReference type="GO" id="GO:0016538">
    <property type="term" value="F:cyclin-dependent protein serine/threonine kinase regulator activity"/>
    <property type="evidence" value="ECO:0007669"/>
    <property type="project" value="TreeGrafter"/>
</dbReference>
<dbReference type="InterPro" id="IPR006671">
    <property type="entry name" value="Cyclin_N"/>
</dbReference>
<protein>
    <recommendedName>
        <fullName evidence="2">Cyclin N-terminal domain-containing protein</fullName>
    </recommendedName>
</protein>
<organism evidence="3 4">
    <name type="scientific">Lentinula detonsa</name>
    <dbReference type="NCBI Taxonomy" id="2804962"/>
    <lineage>
        <taxon>Eukaryota</taxon>
        <taxon>Fungi</taxon>
        <taxon>Dikarya</taxon>
        <taxon>Basidiomycota</taxon>
        <taxon>Agaricomycotina</taxon>
        <taxon>Agaricomycetes</taxon>
        <taxon>Agaricomycetidae</taxon>
        <taxon>Agaricales</taxon>
        <taxon>Marasmiineae</taxon>
        <taxon>Omphalotaceae</taxon>
        <taxon>Lentinula</taxon>
    </lineage>
</organism>
<proteinExistence type="predicted"/>
<evidence type="ECO:0000259" key="2">
    <source>
        <dbReference type="Pfam" id="PF00134"/>
    </source>
</evidence>
<dbReference type="EMBL" id="JANVFU010000021">
    <property type="protein sequence ID" value="KAJ3738891.1"/>
    <property type="molecule type" value="Genomic_DNA"/>
</dbReference>